<keyword evidence="1" id="KW-0732">Signal</keyword>
<dbReference type="EMBL" id="JACHOP010000017">
    <property type="protein sequence ID" value="MBB5758852.1"/>
    <property type="molecule type" value="Genomic_DNA"/>
</dbReference>
<protein>
    <recommendedName>
        <fullName evidence="4">DUF4402 domain-containing protein</fullName>
    </recommendedName>
</protein>
<accession>A0A840ZL64</accession>
<proteinExistence type="predicted"/>
<evidence type="ECO:0008006" key="4">
    <source>
        <dbReference type="Google" id="ProtNLM"/>
    </source>
</evidence>
<comment type="caution">
    <text evidence="2">The sequence shown here is derived from an EMBL/GenBank/DDBJ whole genome shotgun (WGS) entry which is preliminary data.</text>
</comment>
<dbReference type="AlphaFoldDB" id="A0A840ZL64"/>
<evidence type="ECO:0000256" key="1">
    <source>
        <dbReference type="SAM" id="SignalP"/>
    </source>
</evidence>
<dbReference type="RefSeq" id="WP_183571653.1">
    <property type="nucleotide sequence ID" value="NZ_JACHOP010000017.1"/>
</dbReference>
<evidence type="ECO:0000313" key="2">
    <source>
        <dbReference type="EMBL" id="MBB5758852.1"/>
    </source>
</evidence>
<keyword evidence="3" id="KW-1185">Reference proteome</keyword>
<sequence length="137" mass="13224">MRTLLAGAIALLALTIGALAQSPAILRPPGGLALDGGTKTTTATAGAATLNKLSGKITSEALTTAAGATYTLTLTNSTVAAGDIVFASLANGTNTTGSPGVVRVAPGASSVTITVRNGDAAAALNGTVVVSFMVLKN</sequence>
<evidence type="ECO:0000313" key="3">
    <source>
        <dbReference type="Proteomes" id="UP000583454"/>
    </source>
</evidence>
<reference evidence="2 3" key="1">
    <citation type="submission" date="2020-08" db="EMBL/GenBank/DDBJ databases">
        <title>Genomic Encyclopedia of Type Strains, Phase IV (KMG-IV): sequencing the most valuable type-strain genomes for metagenomic binning, comparative biology and taxonomic classification.</title>
        <authorList>
            <person name="Goeker M."/>
        </authorList>
    </citation>
    <scope>NUCLEOTIDE SEQUENCE [LARGE SCALE GENOMIC DNA]</scope>
    <source>
        <strain evidence="2 3">DSM 2163</strain>
    </source>
</reference>
<feature type="chain" id="PRO_5032524804" description="DUF4402 domain-containing protein" evidence="1">
    <location>
        <begin position="21"/>
        <end position="137"/>
    </location>
</feature>
<dbReference type="Proteomes" id="UP000583454">
    <property type="component" value="Unassembled WGS sequence"/>
</dbReference>
<organism evidence="2 3">
    <name type="scientific">Methylorubrum rhodinum</name>
    <dbReference type="NCBI Taxonomy" id="29428"/>
    <lineage>
        <taxon>Bacteria</taxon>
        <taxon>Pseudomonadati</taxon>
        <taxon>Pseudomonadota</taxon>
        <taxon>Alphaproteobacteria</taxon>
        <taxon>Hyphomicrobiales</taxon>
        <taxon>Methylobacteriaceae</taxon>
        <taxon>Methylorubrum</taxon>
    </lineage>
</organism>
<name>A0A840ZL64_9HYPH</name>
<feature type="signal peptide" evidence="1">
    <location>
        <begin position="1"/>
        <end position="20"/>
    </location>
</feature>
<gene>
    <name evidence="2" type="ORF">HNR00_003579</name>
</gene>